<protein>
    <recommendedName>
        <fullName evidence="3">DUF4219 domain-containing protein/UBN2 domain-containing protein</fullName>
    </recommendedName>
</protein>
<proteinExistence type="predicted"/>
<reference evidence="1" key="1">
    <citation type="submission" date="2017-07" db="EMBL/GenBank/DDBJ databases">
        <title>Taro Niue Genome Assembly and Annotation.</title>
        <authorList>
            <person name="Atibalentja N."/>
            <person name="Keating K."/>
            <person name="Fields C.J."/>
        </authorList>
    </citation>
    <scope>NUCLEOTIDE SEQUENCE</scope>
    <source>
        <strain evidence="1">Niue_2</strain>
        <tissue evidence="1">Leaf</tissue>
    </source>
</reference>
<organism evidence="1 2">
    <name type="scientific">Colocasia esculenta</name>
    <name type="common">Wild taro</name>
    <name type="synonym">Arum esculentum</name>
    <dbReference type="NCBI Taxonomy" id="4460"/>
    <lineage>
        <taxon>Eukaryota</taxon>
        <taxon>Viridiplantae</taxon>
        <taxon>Streptophyta</taxon>
        <taxon>Embryophyta</taxon>
        <taxon>Tracheophyta</taxon>
        <taxon>Spermatophyta</taxon>
        <taxon>Magnoliopsida</taxon>
        <taxon>Liliopsida</taxon>
        <taxon>Araceae</taxon>
        <taxon>Aroideae</taxon>
        <taxon>Colocasieae</taxon>
        <taxon>Colocasia</taxon>
    </lineage>
</organism>
<gene>
    <name evidence="1" type="ORF">Taro_054748</name>
</gene>
<dbReference type="OrthoDB" id="1000712at2759"/>
<dbReference type="PANTHER" id="PTHR34676:SF8">
    <property type="entry name" value="TRANSMEMBRANE PROTEIN"/>
    <property type="match status" value="1"/>
</dbReference>
<dbReference type="Pfam" id="PF14223">
    <property type="entry name" value="Retrotran_gag_2"/>
    <property type="match status" value="1"/>
</dbReference>
<dbReference type="Proteomes" id="UP000652761">
    <property type="component" value="Unassembled WGS sequence"/>
</dbReference>
<sequence>MDDTYGEGHSINIPPLFDGIDFAYWKTHMEVFLHGQSYDLWNVITKGDVKVTLNEGTSEFSKEDKEKLSLNTRARNILYCAISMKEFNCVSACNTAKEIWDKLPLTHEGTSMVKETKVDILISKYEKFKMAPRETISKLYGRFTDITNGLVALGETLPTYDMIR</sequence>
<comment type="caution">
    <text evidence="1">The sequence shown here is derived from an EMBL/GenBank/DDBJ whole genome shotgun (WGS) entry which is preliminary data.</text>
</comment>
<keyword evidence="2" id="KW-1185">Reference proteome</keyword>
<dbReference type="EMBL" id="NMUH01011449">
    <property type="protein sequence ID" value="MQM21703.1"/>
    <property type="molecule type" value="Genomic_DNA"/>
</dbReference>
<dbReference type="PANTHER" id="PTHR34676">
    <property type="entry name" value="DUF4219 DOMAIN-CONTAINING PROTEIN-RELATED"/>
    <property type="match status" value="1"/>
</dbReference>
<evidence type="ECO:0008006" key="3">
    <source>
        <dbReference type="Google" id="ProtNLM"/>
    </source>
</evidence>
<evidence type="ECO:0000313" key="1">
    <source>
        <dbReference type="EMBL" id="MQM21703.1"/>
    </source>
</evidence>
<name>A0A843XRB9_COLES</name>
<accession>A0A843XRB9</accession>
<evidence type="ECO:0000313" key="2">
    <source>
        <dbReference type="Proteomes" id="UP000652761"/>
    </source>
</evidence>
<dbReference type="AlphaFoldDB" id="A0A843XRB9"/>